<feature type="transmembrane region" description="Helical" evidence="1">
    <location>
        <begin position="107"/>
        <end position="140"/>
    </location>
</feature>
<keyword evidence="1" id="KW-0812">Transmembrane</keyword>
<feature type="transmembrane region" description="Helical" evidence="1">
    <location>
        <begin position="160"/>
        <end position="179"/>
    </location>
</feature>
<comment type="caution">
    <text evidence="2">The sequence shown here is derived from an EMBL/GenBank/DDBJ whole genome shotgun (WGS) entry which is preliminary data.</text>
</comment>
<organism evidence="2 3">
    <name type="scientific">Nocardia lasii</name>
    <dbReference type="NCBI Taxonomy" id="1616107"/>
    <lineage>
        <taxon>Bacteria</taxon>
        <taxon>Bacillati</taxon>
        <taxon>Actinomycetota</taxon>
        <taxon>Actinomycetes</taxon>
        <taxon>Mycobacteriales</taxon>
        <taxon>Nocardiaceae</taxon>
        <taxon>Nocardia</taxon>
    </lineage>
</organism>
<dbReference type="EMBL" id="JBHSQN010000007">
    <property type="protein sequence ID" value="MFC6011741.1"/>
    <property type="molecule type" value="Genomic_DNA"/>
</dbReference>
<keyword evidence="1" id="KW-0472">Membrane</keyword>
<dbReference type="PANTHER" id="PTHR34821:SF2">
    <property type="entry name" value="INNER MEMBRANE PROTEIN YDCZ"/>
    <property type="match status" value="1"/>
</dbReference>
<keyword evidence="1" id="KW-1133">Transmembrane helix</keyword>
<gene>
    <name evidence="2" type="ORF">ACFP3H_11825</name>
</gene>
<reference evidence="3" key="1">
    <citation type="journal article" date="2019" name="Int. J. Syst. Evol. Microbiol.">
        <title>The Global Catalogue of Microorganisms (GCM) 10K type strain sequencing project: providing services to taxonomists for standard genome sequencing and annotation.</title>
        <authorList>
            <consortium name="The Broad Institute Genomics Platform"/>
            <consortium name="The Broad Institute Genome Sequencing Center for Infectious Disease"/>
            <person name="Wu L."/>
            <person name="Ma J."/>
        </authorList>
    </citation>
    <scope>NUCLEOTIDE SEQUENCE [LARGE SCALE GENOMIC DNA]</scope>
    <source>
        <strain evidence="3">CCUG 36956</strain>
    </source>
</reference>
<dbReference type="InterPro" id="IPR006750">
    <property type="entry name" value="YdcZ"/>
</dbReference>
<feature type="transmembrane region" description="Helical" evidence="1">
    <location>
        <begin position="62"/>
        <end position="86"/>
    </location>
</feature>
<feature type="transmembrane region" description="Helical" evidence="1">
    <location>
        <begin position="310"/>
        <end position="330"/>
    </location>
</feature>
<dbReference type="Proteomes" id="UP001596223">
    <property type="component" value="Unassembled WGS sequence"/>
</dbReference>
<keyword evidence="3" id="KW-1185">Reference proteome</keyword>
<evidence type="ECO:0000256" key="1">
    <source>
        <dbReference type="SAM" id="Phobius"/>
    </source>
</evidence>
<evidence type="ECO:0000313" key="2">
    <source>
        <dbReference type="EMBL" id="MFC6011741.1"/>
    </source>
</evidence>
<sequence>MDGITLRVVAGGMLIVRVVECGGERMSGRRGLGLVFGFGIGAGVAVQGRINGALGARLADGIAAASISFGTGLVALLIAVAVSPAMRAGLSKVRRAVSVGELPRWQLLGGLCGAFFVAAQGLTIAAIGVTAFTVAVVAGQLASSLLVDRLGLAPNGRTPITPWRVAAAALGLAGVVLSVGGSSAPAAVTTGVPDALLIVLPALAGVGLAWQQAVNGRVGATGGPFPATLINFAVGMTALLLIDLYILSTTGLPTEFPTDPWLYTGGLIGVAFIALAAATVGLIGVLLLGLTSVAGQLVTAALLDAADGKLSLPAIFSCAIVLCAVVVATGQRRHG</sequence>
<protein>
    <submittedName>
        <fullName evidence="2">DMT family transporter</fullName>
    </submittedName>
</protein>
<feature type="transmembrane region" description="Helical" evidence="1">
    <location>
        <begin position="191"/>
        <end position="210"/>
    </location>
</feature>
<dbReference type="Pfam" id="PF04657">
    <property type="entry name" value="DMT_YdcZ"/>
    <property type="match status" value="2"/>
</dbReference>
<evidence type="ECO:0000313" key="3">
    <source>
        <dbReference type="Proteomes" id="UP001596223"/>
    </source>
</evidence>
<name>A0ABW1JQQ1_9NOCA</name>
<feature type="transmembrane region" description="Helical" evidence="1">
    <location>
        <begin position="230"/>
        <end position="248"/>
    </location>
</feature>
<feature type="transmembrane region" description="Helical" evidence="1">
    <location>
        <begin position="32"/>
        <end position="50"/>
    </location>
</feature>
<dbReference type="RefSeq" id="WP_378603990.1">
    <property type="nucleotide sequence ID" value="NZ_JBHSQN010000007.1"/>
</dbReference>
<dbReference type="PANTHER" id="PTHR34821">
    <property type="entry name" value="INNER MEMBRANE PROTEIN YDCZ"/>
    <property type="match status" value="1"/>
</dbReference>
<feature type="transmembrane region" description="Helical" evidence="1">
    <location>
        <begin position="260"/>
        <end position="290"/>
    </location>
</feature>
<proteinExistence type="predicted"/>
<accession>A0ABW1JQQ1</accession>